<sequence>MKKTNISTKNVTMDSEFGDDYGELHDRELGFSESNLGFNHQSERSSPLEGLSNVDYSLNSPLISDEIDEFLKFIQGVPYRKSWNKRLWSHRKDLLKEFNVDPCKIRPTSEFHRTFARILLDPNVCTKHFKSLITGAQRESKETWEIPHAFLKAWINLDVTIPDKDKVTDETMKYGALWAELHIATLLLNAMSSKERQNLCRQFNAVQKTVKGNDGILIDLLNFGTVMILNGLIYFKKYKILADRHMLLMMKDVTNARMQSLMSLQNRQDKKFDAEDIKTIENIYKIGDQMILRGGNKAYDGIKLIEPICNLRLTELAQRERNRIPLCPDFKNHIRESIQGDGQNSVFLERLFLSILEIEKVDVVLVIYGSFRHWGHPFLEYLEGLKKLREQTTLPKQIDTDYANKLASDLAYIVLKNQFDKNKKWFVDVDRLPPDHKLRDNIVNNTWPTPFQIKDFQDEWHRLPLSKCFEIPDVVDPSLIYADKSHSVCRSEIIEHIKSNPMTPIPSKKVLETFINTPATNWKEFLTEVNDNGLDMEHLVIGLRGKEREIKRIGRFFALMSWKLRDYFVITEYLIKLHFVPLFSGLTMADDLNTVVKKMLDTSNGQGLDVYDYITMANHIDYEKWNNHQRGEANNPVFTVMGQFLGYPSLITRTHEFFEKSLIYYNNRTDLMYVRDGVVLNKDDDTPVCWNGQAGGLEGLRQKGWSIVNLLVIKREGRVENTRLSILAQGDNQVVCTQYKLQKTRTTRELDICIDRVLLNNDKIMRNIEEGTRKLGLLINKDETIKSADYLNYGKVPIFRGKIKGLESKRWSRAACVSNDQLPTISNILSTISSNALSVGHFAESPVDAICHYNFLGNLTLGVLNLHNPAVKGPIKSCLNPKDQVSYMSKNYKILLLYLDPSLGGICGMSLTRFLIRSFPDPLTESLAFWQGIFPLVSTPTQRLISAIGSPIMGRYDRGAFAKLLENPLALNLRHSVNPVQMIKDEIRRELIKNCDSIKNKIVQHAIQHSRDEEESLYAFLETITPRFPRFLSEYKAATYLGMTESLVGLFQNSKTIRNVFSRRMKKTIDEIIVKSEIQSVKGMIDIVQRGKRSGINVWRCSSEKADVLRQISWGNDIVGATIPHPFEMIKSPTLSYKCPHDEAETVIERSFLSVLVPKGIPLNDAKKGPYKPYLGSRTTESTSLLRPWENESKVPLIRRAAELRKAFNWFVNPDSHLGRSILNNLHSLTGEVWIEEGVKAQRSGSALHRFSCSRQSQGGYIAQSPFCGTWMLETTDSMHGLGEQNYDFLFQALLLYGQITTGEIHRGLRSSGYYHYHIQCHSCIREINEITLDAGYEYHPKEVSDILNSWKPEGTEWITKRQSVEMKPGVWGPKRLEEKSYHIGKTQGFLFGDMVHKSRHGKDDSSLFPLVLRDKLNPKLYMTGLITGLIQASSIAALYKRSIQTLKRPKQILLGQVLYAIDLLSLNEGVINIWRSDRFLEEFITVPHRIPSSYPLNNSDLGALGRNYMRTLFTRFQTIYQELPPSYHETWIFGDCMDPDVVVPFCLSKISTDILYVYGVSKSSQARLREIKEVMAEDDVIKKQVSFSDMAKTMEIKLVGQEVRHALKGIKPEKEAEKGESSLRRAGWDTELVGQLIEFPVSFEINPRMIKYLPDIPRIQDPLISGLRLFQCPTGAHYKMRTILEQKEINFNNALVCGDGSGGMTSMVLRLNPTSKAIFNSLLVLEGVELKGSSPSPPSAISCIPEVKDRCINYDNAWENPSDLTHEDTWEYFVRLKDQHELYLDLIIVDAETNDYQVINEIERLLAKYIHQLLPRSGSVIFKTHMDPLLRTWDSGLLSLLGPCFAEVSLAVTTLSSSHTSEVYIVMKHPTTRIMNCKPSLEKIIPYIKYLPAMRSPREEFDRALQIPTDRMFEGVPPNLISDPSTDLVVLLISVGVETGVSALIGEMTRQATDEQQRDLPYYILLTTMNSLFTLTRGDRESSTCKDQVVYNWGSFLTGFLFWLAWNRKIFMIKKNAQQYISGVFLFSWSLIKTKKKGLFFRKISMLGRYSSEKNVYLDSKMALIGNVIRVLTRLFPQTCRVKYDETKLNHLLNTDNAGLTINLVKKTSDVLHLLENHEIDFPEKTPYVNAYQAEEDTQTWTAY</sequence>
<comment type="catalytic activity">
    <reaction evidence="24">
        <text>a 5'-end (5'-triphosphoguanosine)-adenylyl-adenylyl-cytidylyl-adenosine in mRNA + S-adenosyl-L-methionine = a 5'-end (5'-triphosphoguanosine)-(2'-O-methyladenylyl)-adenylyl-cytidylyl-adenosine in mRNA + S-adenosyl-L-homocysteine + H(+)</text>
        <dbReference type="Rhea" id="RHEA:65380"/>
        <dbReference type="Rhea" id="RHEA-COMP:16797"/>
        <dbReference type="Rhea" id="RHEA-COMP:16801"/>
        <dbReference type="ChEBI" id="CHEBI:15378"/>
        <dbReference type="ChEBI" id="CHEBI:57856"/>
        <dbReference type="ChEBI" id="CHEBI:59789"/>
        <dbReference type="ChEBI" id="CHEBI:156482"/>
        <dbReference type="ChEBI" id="CHEBI:156484"/>
    </reaction>
</comment>
<keyword evidence="11" id="KW-0547">Nucleotide-binding</keyword>
<evidence type="ECO:0000256" key="11">
    <source>
        <dbReference type="ARBA" id="ARBA00022741"/>
    </source>
</evidence>
<keyword evidence="16" id="KW-0506">mRNA capping</keyword>
<evidence type="ECO:0000256" key="23">
    <source>
        <dbReference type="ARBA" id="ARBA00031012"/>
    </source>
</evidence>
<dbReference type="Proteomes" id="UP000204674">
    <property type="component" value="Segment"/>
</dbReference>
<comment type="subcellular location">
    <subcellularLocation>
        <location evidence="1">Host cytoplasm</location>
    </subcellularLocation>
    <subcellularLocation>
        <location evidence="2">Virion</location>
    </subcellularLocation>
</comment>
<dbReference type="EMBL" id="KX884415">
    <property type="protein sequence ID" value="APG78684.1"/>
    <property type="molecule type" value="Genomic_RNA"/>
</dbReference>
<feature type="domain" description="RdRp catalytic" evidence="27">
    <location>
        <begin position="614"/>
        <end position="801"/>
    </location>
</feature>
<name>A0A1L3KMS6_9RHAB</name>
<dbReference type="EC" id="2.1.1.375" evidence="21"/>
<dbReference type="InterPro" id="IPR039736">
    <property type="entry name" value="L_poly_C"/>
</dbReference>
<keyword evidence="18" id="KW-0511">Multifunctional enzyme</keyword>
<organism evidence="29">
    <name type="scientific">Hubei lepidoptera virus 2</name>
    <dbReference type="NCBI Taxonomy" id="1922904"/>
    <lineage>
        <taxon>Viruses</taxon>
        <taxon>Riboviria</taxon>
        <taxon>Orthornavirae</taxon>
        <taxon>Negarnaviricota</taxon>
        <taxon>Haploviricotina</taxon>
        <taxon>Monjiviricetes</taxon>
        <taxon>Mononegavirales</taxon>
        <taxon>Rhabdoviridae</taxon>
        <taxon>Alpharhabdovirinae</taxon>
        <taxon>Alphapaprhavirus</taxon>
        <taxon>Alphapaprhavirus hubei</taxon>
    </lineage>
</organism>
<dbReference type="KEGG" id="vg:30854202"/>
<evidence type="ECO:0000256" key="24">
    <source>
        <dbReference type="ARBA" id="ARBA00047332"/>
    </source>
</evidence>
<keyword evidence="15" id="KW-0693">Viral RNA replication</keyword>
<comment type="catalytic activity">
    <reaction evidence="26">
        <text>GTP + H2O = GDP + phosphate + H(+)</text>
        <dbReference type="Rhea" id="RHEA:19669"/>
        <dbReference type="ChEBI" id="CHEBI:15377"/>
        <dbReference type="ChEBI" id="CHEBI:15378"/>
        <dbReference type="ChEBI" id="CHEBI:37565"/>
        <dbReference type="ChEBI" id="CHEBI:43474"/>
        <dbReference type="ChEBI" id="CHEBI:58189"/>
    </reaction>
</comment>
<evidence type="ECO:0000256" key="19">
    <source>
        <dbReference type="ARBA" id="ARBA00024494"/>
    </source>
</evidence>
<keyword evidence="10" id="KW-0548">Nucleotidyltransferase</keyword>
<dbReference type="InterPro" id="IPR025786">
    <property type="entry name" value="Mononega_L_MeTrfase"/>
</dbReference>
<evidence type="ECO:0000259" key="28">
    <source>
        <dbReference type="PROSITE" id="PS51590"/>
    </source>
</evidence>
<dbReference type="EC" id="2.7.7.88" evidence="4"/>
<dbReference type="PROSITE" id="PS51590">
    <property type="entry name" value="SAM_MT_MNV_L"/>
    <property type="match status" value="1"/>
</dbReference>
<feature type="domain" description="Mononegavirus-type SAM-dependent 2'-O-MTase" evidence="28">
    <location>
        <begin position="1669"/>
        <end position="1867"/>
    </location>
</feature>
<dbReference type="EC" id="2.7.7.48" evidence="3"/>
<keyword evidence="12" id="KW-0378">Hydrolase</keyword>
<evidence type="ECO:0000313" key="30">
    <source>
        <dbReference type="Proteomes" id="UP000204674"/>
    </source>
</evidence>
<keyword evidence="14" id="KW-0946">Virion</keyword>
<comment type="catalytic activity">
    <reaction evidence="19">
        <text>a 5'-end triphospho-adenylyl-adenylyl-cytidylyl-adenosine in mRNA + GDP + H(+) = a 5'-end (5'-triphosphoguanosine)-adenylyl-adenylyl-cytidylyl-adenosine in mRNA + diphosphate</text>
        <dbReference type="Rhea" id="RHEA:65436"/>
        <dbReference type="Rhea" id="RHEA-COMP:16797"/>
        <dbReference type="Rhea" id="RHEA-COMP:16799"/>
        <dbReference type="ChEBI" id="CHEBI:15378"/>
        <dbReference type="ChEBI" id="CHEBI:33019"/>
        <dbReference type="ChEBI" id="CHEBI:58189"/>
        <dbReference type="ChEBI" id="CHEBI:156484"/>
        <dbReference type="ChEBI" id="CHEBI:156503"/>
        <dbReference type="EC" id="2.7.7.88"/>
    </reaction>
</comment>
<evidence type="ECO:0000256" key="22">
    <source>
        <dbReference type="ARBA" id="ARBA00030436"/>
    </source>
</evidence>
<proteinExistence type="predicted"/>
<dbReference type="Pfam" id="PF00946">
    <property type="entry name" value="Mononeg_RNA_pol"/>
    <property type="match status" value="1"/>
</dbReference>
<evidence type="ECO:0000256" key="17">
    <source>
        <dbReference type="ARBA" id="ARBA00023200"/>
    </source>
</evidence>
<dbReference type="GO" id="GO:0016787">
    <property type="term" value="F:hydrolase activity"/>
    <property type="evidence" value="ECO:0007669"/>
    <property type="project" value="UniProtKB-KW"/>
</dbReference>
<keyword evidence="9" id="KW-0949">S-adenosyl-L-methionine</keyword>
<evidence type="ECO:0000256" key="6">
    <source>
        <dbReference type="ARBA" id="ARBA00022603"/>
    </source>
</evidence>
<evidence type="ECO:0000256" key="8">
    <source>
        <dbReference type="ARBA" id="ARBA00022679"/>
    </source>
</evidence>
<dbReference type="NCBIfam" id="TIGR04198">
    <property type="entry name" value="paramyx_RNAcap"/>
    <property type="match status" value="1"/>
</dbReference>
<dbReference type="GeneID" id="30854202"/>
<dbReference type="InterPro" id="IPR014023">
    <property type="entry name" value="Mononeg_RNA_pol_cat"/>
</dbReference>
<dbReference type="Pfam" id="PF14314">
    <property type="entry name" value="Methyltrans_Mon_2nd"/>
    <property type="match status" value="1"/>
</dbReference>
<dbReference type="InterPro" id="IPR048397">
    <property type="entry name" value="Methyltrans_Mon_CD"/>
</dbReference>
<dbReference type="Pfam" id="PF21080">
    <property type="entry name" value="Methyltrans_Mon_1st"/>
    <property type="match status" value="1"/>
</dbReference>
<dbReference type="GO" id="GO:0044423">
    <property type="term" value="C:virion component"/>
    <property type="evidence" value="ECO:0007669"/>
    <property type="project" value="UniProtKB-KW"/>
</dbReference>
<evidence type="ECO:0000256" key="5">
    <source>
        <dbReference type="ARBA" id="ARBA00022484"/>
    </source>
</evidence>
<dbReference type="GO" id="GO:0030430">
    <property type="term" value="C:host cell cytoplasm"/>
    <property type="evidence" value="ECO:0007669"/>
    <property type="project" value="UniProtKB-SubCell"/>
</dbReference>
<dbReference type="InterPro" id="IPR039530">
    <property type="entry name" value="L_methyltransferase_rhabdo"/>
</dbReference>
<evidence type="ECO:0000256" key="25">
    <source>
        <dbReference type="ARBA" id="ARBA00047370"/>
    </source>
</evidence>
<accession>A0A1L3KMS6</accession>
<keyword evidence="5 29" id="KW-0696">RNA-directed RNA polymerase</keyword>
<evidence type="ECO:0000256" key="4">
    <source>
        <dbReference type="ARBA" id="ARBA00012582"/>
    </source>
</evidence>
<evidence type="ECO:0000256" key="26">
    <source>
        <dbReference type="ARBA" id="ARBA00048548"/>
    </source>
</evidence>
<evidence type="ECO:0000256" key="20">
    <source>
        <dbReference type="ARBA" id="ARBA00024499"/>
    </source>
</evidence>
<evidence type="ECO:0000256" key="15">
    <source>
        <dbReference type="ARBA" id="ARBA00022953"/>
    </source>
</evidence>
<keyword evidence="7" id="KW-0507">mRNA processing</keyword>
<dbReference type="GO" id="GO:0003968">
    <property type="term" value="F:RNA-directed RNA polymerase activity"/>
    <property type="evidence" value="ECO:0007669"/>
    <property type="project" value="UniProtKB-KW"/>
</dbReference>
<dbReference type="Pfam" id="PF14318">
    <property type="entry name" value="Mononeg_mRNAcap"/>
    <property type="match status" value="1"/>
</dbReference>
<evidence type="ECO:0000256" key="10">
    <source>
        <dbReference type="ARBA" id="ARBA00022695"/>
    </source>
</evidence>
<comment type="catalytic activity">
    <reaction evidence="25">
        <text>a 5'-end (5'-triphosphoguanosine)-adenylyl-adenylyl-cytidylyl-adenosine in mRNA + 2 S-adenosyl-L-methionine = a 5'-end (N(7)-methyl 5'-triphosphoguanosine)-(2'-O-methyladenylyl)-adenylyl-cytidylyl-adenosine in mRNA + 2 S-adenosyl-L-homocysteine + H(+)</text>
        <dbReference type="Rhea" id="RHEA:65376"/>
        <dbReference type="Rhea" id="RHEA-COMP:16797"/>
        <dbReference type="Rhea" id="RHEA-COMP:16798"/>
        <dbReference type="ChEBI" id="CHEBI:15378"/>
        <dbReference type="ChEBI" id="CHEBI:57856"/>
        <dbReference type="ChEBI" id="CHEBI:59789"/>
        <dbReference type="ChEBI" id="CHEBI:156483"/>
        <dbReference type="ChEBI" id="CHEBI:156484"/>
        <dbReference type="EC" id="2.1.1.375"/>
    </reaction>
</comment>
<evidence type="ECO:0000256" key="9">
    <source>
        <dbReference type="ARBA" id="ARBA00022691"/>
    </source>
</evidence>
<evidence type="ECO:0000256" key="1">
    <source>
        <dbReference type="ARBA" id="ARBA00004192"/>
    </source>
</evidence>
<keyword evidence="17" id="KW-1035">Host cytoplasm</keyword>
<keyword evidence="30" id="KW-1185">Reference proteome</keyword>
<evidence type="ECO:0000256" key="3">
    <source>
        <dbReference type="ARBA" id="ARBA00012494"/>
    </source>
</evidence>
<protein>
    <recommendedName>
        <fullName evidence="23">Replicase</fullName>
        <ecNumber evidence="21">2.1.1.375</ecNumber>
        <ecNumber evidence="3">2.7.7.48</ecNumber>
        <ecNumber evidence="4">2.7.7.88</ecNumber>
    </recommendedName>
    <alternativeName>
        <fullName evidence="22">Transcriptase</fullName>
    </alternativeName>
</protein>
<evidence type="ECO:0000256" key="12">
    <source>
        <dbReference type="ARBA" id="ARBA00022801"/>
    </source>
</evidence>
<dbReference type="PIRSF" id="PIRSF037546">
    <property type="entry name" value="RNA_pol_RhabdoV_sub"/>
    <property type="match status" value="1"/>
</dbReference>
<reference evidence="29" key="1">
    <citation type="journal article" date="2016" name="Nature">
        <title>Redefining the invertebrate RNA virosphere.</title>
        <authorList>
            <person name="Shi M."/>
            <person name="Lin X.D."/>
            <person name="Tian J.H."/>
            <person name="Chen L.J."/>
            <person name="Chen X."/>
            <person name="Li C.X."/>
            <person name="Qin X.C."/>
            <person name="Li J."/>
            <person name="Cao J.P."/>
            <person name="Eden J.S."/>
            <person name="Buchmann J."/>
            <person name="Wang W."/>
            <person name="Xu J."/>
            <person name="Holmes E.C."/>
            <person name="Zhang Y.Z."/>
        </authorList>
    </citation>
    <scope>NUCLEOTIDE SEQUENCE [LARGE SCALE GENOMIC DNA]</scope>
    <source>
        <strain evidence="29">LCM101902</strain>
    </source>
</reference>
<evidence type="ECO:0000259" key="27">
    <source>
        <dbReference type="PROSITE" id="PS50526"/>
    </source>
</evidence>
<dbReference type="GO" id="GO:0004482">
    <property type="term" value="F:mRNA 5'-cap (guanine-N7-)-methyltransferase activity"/>
    <property type="evidence" value="ECO:0007669"/>
    <property type="project" value="InterPro"/>
</dbReference>
<evidence type="ECO:0000256" key="7">
    <source>
        <dbReference type="ARBA" id="ARBA00022664"/>
    </source>
</evidence>
<dbReference type="InterPro" id="IPR017234">
    <property type="entry name" value="RNA-dir_pol_rhabdovirus"/>
</dbReference>
<evidence type="ECO:0000256" key="14">
    <source>
        <dbReference type="ARBA" id="ARBA00022844"/>
    </source>
</evidence>
<evidence type="ECO:0000313" key="29">
    <source>
        <dbReference type="EMBL" id="APG78684.1"/>
    </source>
</evidence>
<comment type="catalytic activity">
    <reaction evidence="20">
        <text>a 5'-end (5'-triphosphoguanosine)-(2'-O-methyladenylyl)-adenylyl-cytidylyl-adenosine in mRNA + S-adenosyl-L-methionine = a 5'-end (N(7)-methyl 5'-triphosphoguanosine)-(2'-O-methyladenylyl)-adenylyl-cytidylyl-adenosine in mRNA + S-adenosyl-L-homocysteine</text>
        <dbReference type="Rhea" id="RHEA:65440"/>
        <dbReference type="Rhea" id="RHEA-COMP:16798"/>
        <dbReference type="Rhea" id="RHEA-COMP:16801"/>
        <dbReference type="ChEBI" id="CHEBI:57856"/>
        <dbReference type="ChEBI" id="CHEBI:59789"/>
        <dbReference type="ChEBI" id="CHEBI:156482"/>
        <dbReference type="ChEBI" id="CHEBI:156483"/>
    </reaction>
</comment>
<keyword evidence="8" id="KW-0808">Transferase</keyword>
<dbReference type="PROSITE" id="PS50526">
    <property type="entry name" value="RDRP_SSRNA_NEG_NONSEG"/>
    <property type="match status" value="1"/>
</dbReference>
<evidence type="ECO:0000256" key="13">
    <source>
        <dbReference type="ARBA" id="ARBA00022840"/>
    </source>
</evidence>
<keyword evidence="13" id="KW-0067">ATP-binding</keyword>
<evidence type="ECO:0000256" key="18">
    <source>
        <dbReference type="ARBA" id="ARBA00023268"/>
    </source>
</evidence>
<evidence type="ECO:0000256" key="21">
    <source>
        <dbReference type="ARBA" id="ARBA00026099"/>
    </source>
</evidence>
<keyword evidence="6" id="KW-0489">Methyltransferase</keyword>
<dbReference type="RefSeq" id="YP_009336837.1">
    <property type="nucleotide sequence ID" value="NC_032907.1"/>
</dbReference>
<dbReference type="InterPro" id="IPR026890">
    <property type="entry name" value="Mononeg_mRNAcap"/>
</dbReference>
<evidence type="ECO:0000256" key="16">
    <source>
        <dbReference type="ARBA" id="ARBA00023042"/>
    </source>
</evidence>
<dbReference type="GO" id="GO:0005524">
    <property type="term" value="F:ATP binding"/>
    <property type="evidence" value="ECO:0007669"/>
    <property type="project" value="UniProtKB-KW"/>
</dbReference>
<evidence type="ECO:0000256" key="2">
    <source>
        <dbReference type="ARBA" id="ARBA00004328"/>
    </source>
</evidence>